<accession>A0A6L8LRW6</accession>
<name>A0A6L8LRW6_9VIBR</name>
<keyword evidence="3" id="KW-1185">Reference proteome</keyword>
<dbReference type="Gene3D" id="3.90.176.10">
    <property type="entry name" value="Toxin ADP-ribosyltransferase, Chain A, domain 1"/>
    <property type="match status" value="1"/>
</dbReference>
<reference evidence="2 3" key="1">
    <citation type="submission" date="2020-01" db="EMBL/GenBank/DDBJ databases">
        <title>Draft Genome Sequence of Vibrio sp. strain OCN044, Isolated from a Healthy Coral at Palmyra Atoll.</title>
        <authorList>
            <person name="Videau P."/>
            <person name="Loughran R."/>
            <person name="Esquivel A."/>
            <person name="Deadmond M."/>
            <person name="Paddock B.E."/>
            <person name="Saw J.H."/>
            <person name="Ushijima B."/>
        </authorList>
    </citation>
    <scope>NUCLEOTIDE SEQUENCE [LARGE SCALE GENOMIC DNA]</scope>
    <source>
        <strain evidence="2 3">OCN044</strain>
    </source>
</reference>
<gene>
    <name evidence="2" type="ORF">GTG28_06040</name>
</gene>
<evidence type="ECO:0000313" key="3">
    <source>
        <dbReference type="Proteomes" id="UP000478571"/>
    </source>
</evidence>
<dbReference type="Proteomes" id="UP000478571">
    <property type="component" value="Unassembled WGS sequence"/>
</dbReference>
<proteinExistence type="predicted"/>
<protein>
    <recommendedName>
        <fullName evidence="1">ADP ribosyltransferase domain-containing protein</fullName>
    </recommendedName>
</protein>
<sequence>MTKTGLIDQLNEGDLVYDPGFMSTSVLPEVAIGFAEDTETTIGHSSTLLEIDLTANGYSVPAIAVTPGEAEVIVSPKTYMKVQAIATQGSRKLIALKTVDSIEGHTQAFNLYTSEPEAIQFVEPSSDALHLTCPVGI</sequence>
<dbReference type="EMBL" id="WWEU01000002">
    <property type="protein sequence ID" value="MYM58777.1"/>
    <property type="molecule type" value="Genomic_DNA"/>
</dbReference>
<dbReference type="RefSeq" id="WP_160927981.1">
    <property type="nucleotide sequence ID" value="NZ_WWEU01000002.1"/>
</dbReference>
<dbReference type="PROSITE" id="PS51996">
    <property type="entry name" value="TR_MART"/>
    <property type="match status" value="1"/>
</dbReference>
<dbReference type="InterPro" id="IPR003540">
    <property type="entry name" value="ADP-ribosyltransferase"/>
</dbReference>
<evidence type="ECO:0000313" key="2">
    <source>
        <dbReference type="EMBL" id="MYM58777.1"/>
    </source>
</evidence>
<evidence type="ECO:0000259" key="1">
    <source>
        <dbReference type="Pfam" id="PF03496"/>
    </source>
</evidence>
<dbReference type="AlphaFoldDB" id="A0A6L8LRW6"/>
<comment type="caution">
    <text evidence="2">The sequence shown here is derived from an EMBL/GenBank/DDBJ whole genome shotgun (WGS) entry which is preliminary data.</text>
</comment>
<dbReference type="Pfam" id="PF03496">
    <property type="entry name" value="ADPrib_exo_Tox"/>
    <property type="match status" value="1"/>
</dbReference>
<dbReference type="SUPFAM" id="SSF56399">
    <property type="entry name" value="ADP-ribosylation"/>
    <property type="match status" value="1"/>
</dbReference>
<organism evidence="2 3">
    <name type="scientific">Vibrio tetraodonis subsp. pristinus</name>
    <dbReference type="NCBI Taxonomy" id="2695891"/>
    <lineage>
        <taxon>Bacteria</taxon>
        <taxon>Pseudomonadati</taxon>
        <taxon>Pseudomonadota</taxon>
        <taxon>Gammaproteobacteria</taxon>
        <taxon>Vibrionales</taxon>
        <taxon>Vibrionaceae</taxon>
        <taxon>Vibrio</taxon>
    </lineage>
</organism>
<dbReference type="GO" id="GO:0005576">
    <property type="term" value="C:extracellular region"/>
    <property type="evidence" value="ECO:0007669"/>
    <property type="project" value="InterPro"/>
</dbReference>
<feature type="domain" description="ADP ribosyltransferase" evidence="1">
    <location>
        <begin position="11"/>
        <end position="94"/>
    </location>
</feature>